<accession>A0A367LKU9</accession>
<sequence length="249" mass="28214">MFSGGGSDLPIGENSKSMNMNVYQQGVRVFEGMGEEGGGGKRRLLLFTRTLLPVRPQLFHFFFLDEWLYLCACLIVKQLNASSPLVKKRPDFHESRIRAERRGSRPQELLHPRLITTIEPRSSHTSGPDNSSHQGGSYIRRGRSDELASCSLSWKKVLRKLPKEGYHDNIWKQKKVHCAKNLLPKDANTFDKQGNRRECRGSSQTLAVASYHNGAFLIVLLNQWVASEHVWHHGVLSVLKLFGGKYCLS</sequence>
<keyword evidence="3" id="KW-1185">Reference proteome</keyword>
<protein>
    <submittedName>
        <fullName evidence="2">Uncharacterized protein</fullName>
    </submittedName>
</protein>
<gene>
    <name evidence="2" type="ORF">L249_6570</name>
</gene>
<dbReference type="EMBL" id="LKCN02000003">
    <property type="protein sequence ID" value="RCI14882.1"/>
    <property type="molecule type" value="Genomic_DNA"/>
</dbReference>
<name>A0A367LKU9_9HYPO</name>
<dbReference type="Proteomes" id="UP000253664">
    <property type="component" value="Unassembled WGS sequence"/>
</dbReference>
<feature type="non-terminal residue" evidence="2">
    <location>
        <position position="249"/>
    </location>
</feature>
<evidence type="ECO:0000256" key="1">
    <source>
        <dbReference type="SAM" id="MobiDB-lite"/>
    </source>
</evidence>
<evidence type="ECO:0000313" key="2">
    <source>
        <dbReference type="EMBL" id="RCI14882.1"/>
    </source>
</evidence>
<evidence type="ECO:0000313" key="3">
    <source>
        <dbReference type="Proteomes" id="UP000253664"/>
    </source>
</evidence>
<comment type="caution">
    <text evidence="2">The sequence shown here is derived from an EMBL/GenBank/DDBJ whole genome shotgun (WGS) entry which is preliminary data.</text>
</comment>
<proteinExistence type="predicted"/>
<organism evidence="2 3">
    <name type="scientific">Ophiocordyceps polyrhachis-furcata BCC 54312</name>
    <dbReference type="NCBI Taxonomy" id="1330021"/>
    <lineage>
        <taxon>Eukaryota</taxon>
        <taxon>Fungi</taxon>
        <taxon>Dikarya</taxon>
        <taxon>Ascomycota</taxon>
        <taxon>Pezizomycotina</taxon>
        <taxon>Sordariomycetes</taxon>
        <taxon>Hypocreomycetidae</taxon>
        <taxon>Hypocreales</taxon>
        <taxon>Ophiocordycipitaceae</taxon>
        <taxon>Ophiocordyceps</taxon>
    </lineage>
</organism>
<reference evidence="2 3" key="1">
    <citation type="journal article" date="2015" name="BMC Genomics">
        <title>Insights from the genome of Ophiocordyceps polyrhachis-furcata to pathogenicity and host specificity in insect fungi.</title>
        <authorList>
            <person name="Wichadakul D."/>
            <person name="Kobmoo N."/>
            <person name="Ingsriswang S."/>
            <person name="Tangphatsornruang S."/>
            <person name="Chantasingh D."/>
            <person name="Luangsa-ard J.J."/>
            <person name="Eurwilaichitr L."/>
        </authorList>
    </citation>
    <scope>NUCLEOTIDE SEQUENCE [LARGE SCALE GENOMIC DNA]</scope>
    <source>
        <strain evidence="2 3">BCC 54312</strain>
    </source>
</reference>
<feature type="region of interest" description="Disordered" evidence="1">
    <location>
        <begin position="117"/>
        <end position="138"/>
    </location>
</feature>
<feature type="compositionally biased region" description="Polar residues" evidence="1">
    <location>
        <begin position="119"/>
        <end position="135"/>
    </location>
</feature>
<dbReference type="AlphaFoldDB" id="A0A367LKU9"/>